<dbReference type="AlphaFoldDB" id="A0A1H1I170"/>
<dbReference type="RefSeq" id="WP_074768782.1">
    <property type="nucleotide sequence ID" value="NZ_FNKP01000002.1"/>
</dbReference>
<dbReference type="OrthoDB" id="9778341at2"/>
<evidence type="ECO:0000313" key="10">
    <source>
        <dbReference type="Proteomes" id="UP000183487"/>
    </source>
</evidence>
<feature type="domain" description="Peptidase S54 rhomboid" evidence="8">
    <location>
        <begin position="197"/>
        <end position="337"/>
    </location>
</feature>
<keyword evidence="10" id="KW-1185">Reference proteome</keyword>
<dbReference type="InterPro" id="IPR022764">
    <property type="entry name" value="Peptidase_S54_rhomboid_dom"/>
</dbReference>
<feature type="transmembrane region" description="Helical" evidence="7">
    <location>
        <begin position="263"/>
        <end position="283"/>
    </location>
</feature>
<feature type="transmembrane region" description="Helical" evidence="7">
    <location>
        <begin position="295"/>
        <end position="312"/>
    </location>
</feature>
<dbReference type="Proteomes" id="UP000183487">
    <property type="component" value="Unassembled WGS sequence"/>
</dbReference>
<keyword evidence="5 7" id="KW-1133">Transmembrane helix</keyword>
<reference evidence="10" key="1">
    <citation type="submission" date="2016-10" db="EMBL/GenBank/DDBJ databases">
        <authorList>
            <person name="Varghese N."/>
        </authorList>
    </citation>
    <scope>NUCLEOTIDE SEQUENCE [LARGE SCALE GENOMIC DNA]</scope>
    <source>
        <strain evidence="10">GAS106B</strain>
    </source>
</reference>
<feature type="transmembrane region" description="Helical" evidence="7">
    <location>
        <begin position="153"/>
        <end position="177"/>
    </location>
</feature>
<gene>
    <name evidence="9" type="ORF">SAMN05443245_4525</name>
</gene>
<keyword evidence="6 7" id="KW-0472">Membrane</keyword>
<comment type="similarity">
    <text evidence="2">Belongs to the peptidase S54 family.</text>
</comment>
<feature type="transmembrane region" description="Helical" evidence="7">
    <location>
        <begin position="202"/>
        <end position="226"/>
    </location>
</feature>
<evidence type="ECO:0000256" key="5">
    <source>
        <dbReference type="ARBA" id="ARBA00022989"/>
    </source>
</evidence>
<dbReference type="Gene3D" id="1.20.1540.10">
    <property type="entry name" value="Rhomboid-like"/>
    <property type="match status" value="1"/>
</dbReference>
<evidence type="ECO:0000259" key="8">
    <source>
        <dbReference type="Pfam" id="PF01694"/>
    </source>
</evidence>
<evidence type="ECO:0000313" key="9">
    <source>
        <dbReference type="EMBL" id="SDR31410.1"/>
    </source>
</evidence>
<dbReference type="GO" id="GO:0004252">
    <property type="term" value="F:serine-type endopeptidase activity"/>
    <property type="evidence" value="ECO:0007669"/>
    <property type="project" value="InterPro"/>
</dbReference>
<dbReference type="PANTHER" id="PTHR43731">
    <property type="entry name" value="RHOMBOID PROTEASE"/>
    <property type="match status" value="1"/>
</dbReference>
<evidence type="ECO:0000256" key="7">
    <source>
        <dbReference type="SAM" id="Phobius"/>
    </source>
</evidence>
<proteinExistence type="inferred from homology"/>
<dbReference type="InterPro" id="IPR035952">
    <property type="entry name" value="Rhomboid-like_sf"/>
</dbReference>
<evidence type="ECO:0000256" key="6">
    <source>
        <dbReference type="ARBA" id="ARBA00023136"/>
    </source>
</evidence>
<accession>A0A1H1I170</accession>
<keyword evidence="9" id="KW-0645">Protease</keyword>
<dbReference type="GO" id="GO:0006508">
    <property type="term" value="P:proteolysis"/>
    <property type="evidence" value="ECO:0007669"/>
    <property type="project" value="UniProtKB-KW"/>
</dbReference>
<feature type="transmembrane region" description="Helical" evidence="7">
    <location>
        <begin position="238"/>
        <end position="257"/>
    </location>
</feature>
<evidence type="ECO:0000256" key="3">
    <source>
        <dbReference type="ARBA" id="ARBA00022692"/>
    </source>
</evidence>
<feature type="transmembrane region" description="Helical" evidence="7">
    <location>
        <begin position="318"/>
        <end position="336"/>
    </location>
</feature>
<evidence type="ECO:0000256" key="4">
    <source>
        <dbReference type="ARBA" id="ARBA00022801"/>
    </source>
</evidence>
<evidence type="ECO:0000256" key="1">
    <source>
        <dbReference type="ARBA" id="ARBA00004141"/>
    </source>
</evidence>
<dbReference type="SUPFAM" id="SSF144091">
    <property type="entry name" value="Rhomboid-like"/>
    <property type="match status" value="1"/>
</dbReference>
<evidence type="ECO:0000256" key="2">
    <source>
        <dbReference type="ARBA" id="ARBA00009045"/>
    </source>
</evidence>
<dbReference type="Pfam" id="PF01694">
    <property type="entry name" value="Rhomboid"/>
    <property type="match status" value="1"/>
</dbReference>
<dbReference type="GO" id="GO:0016020">
    <property type="term" value="C:membrane"/>
    <property type="evidence" value="ECO:0007669"/>
    <property type="project" value="UniProtKB-SubCell"/>
</dbReference>
<sequence>MDRIDTAPGETGHTLGASAYADRHDMQSFSVRLSIKPRDAGIFSANRYALRIKSELTFSDDEILLRRANASETRSVHRDEVFDIDFNEGVLLFDLHSPQRAIERVELIPRSAEDLQRIVDLLPVRMTPEFAAQRIAHKTYRQRLLALTPVPRATYALVVLNVLVLIAMGVSGINVLMPDAAEVARWGTNLGAYTLNGEPWRLFTAIFVHFGLQHLVGNMIVLFMLGRTTERLYGSLRFLALYVFAGLIGSIASVLTHPGLNSAGASGAIFGVAGALLIFVLVYRRQLPPSEAARLRTSMWIFILYTLYNGFRHSQVDNAAHLGGLIGGLVIGALLARPLELDARQRNSFRTAVASWTVALLSLAALSYPLTHMSASRLADAQFSRLMVEARQTQNRMRADLIAWRHLRLASQVDRDVASNRIMREILPGWNSMYESISSAQMPEGSPRAPLRQAMLRYIDDNREIYRSLAIMLSHPQDMDAAAMAPVLARAKDAKEQAVLMKKLEQQASSQPR</sequence>
<dbReference type="PANTHER" id="PTHR43731:SF14">
    <property type="entry name" value="PRESENILIN-ASSOCIATED RHOMBOID-LIKE PROTEIN, MITOCHONDRIAL"/>
    <property type="match status" value="1"/>
</dbReference>
<protein>
    <submittedName>
        <fullName evidence="9">Rhomboid protease GluP</fullName>
    </submittedName>
</protein>
<dbReference type="InterPro" id="IPR050925">
    <property type="entry name" value="Rhomboid_protease_S54"/>
</dbReference>
<feature type="transmembrane region" description="Helical" evidence="7">
    <location>
        <begin position="348"/>
        <end position="368"/>
    </location>
</feature>
<keyword evidence="3 7" id="KW-0812">Transmembrane</keyword>
<organism evidence="9 10">
    <name type="scientific">Paraburkholderia fungorum</name>
    <dbReference type="NCBI Taxonomy" id="134537"/>
    <lineage>
        <taxon>Bacteria</taxon>
        <taxon>Pseudomonadati</taxon>
        <taxon>Pseudomonadota</taxon>
        <taxon>Betaproteobacteria</taxon>
        <taxon>Burkholderiales</taxon>
        <taxon>Burkholderiaceae</taxon>
        <taxon>Paraburkholderia</taxon>
    </lineage>
</organism>
<dbReference type="EMBL" id="FNKP01000002">
    <property type="protein sequence ID" value="SDR31410.1"/>
    <property type="molecule type" value="Genomic_DNA"/>
</dbReference>
<keyword evidence="4" id="KW-0378">Hydrolase</keyword>
<name>A0A1H1I170_9BURK</name>
<comment type="subcellular location">
    <subcellularLocation>
        <location evidence="1">Membrane</location>
        <topology evidence="1">Multi-pass membrane protein</topology>
    </subcellularLocation>
</comment>